<proteinExistence type="predicted"/>
<dbReference type="Proteomes" id="UP000215335">
    <property type="component" value="Unassembled WGS sequence"/>
</dbReference>
<dbReference type="AlphaFoldDB" id="A0A232F975"/>
<comment type="caution">
    <text evidence="2">The sequence shown here is derived from an EMBL/GenBank/DDBJ whole genome shotgun (WGS) entry which is preliminary data.</text>
</comment>
<protein>
    <submittedName>
        <fullName evidence="2">Uncharacterized protein</fullName>
    </submittedName>
</protein>
<evidence type="ECO:0000313" key="2">
    <source>
        <dbReference type="EMBL" id="OXU27030.1"/>
    </source>
</evidence>
<sequence length="138" mass="15626">MTNWRVIRSDPIRDDAGNYSYEEIEIRQSLSTREYGEDGVISKLVSNAVIHALEALLTALLSPITVWQWLSKHDHFMMILRVVFEVALELIMLIVFAGVSILTAATLIFQDAYNDQTAHSTKAMIAELRDENDQGKTD</sequence>
<accession>A0A232F975</accession>
<keyword evidence="1" id="KW-0472">Membrane</keyword>
<feature type="transmembrane region" description="Helical" evidence="1">
    <location>
        <begin position="82"/>
        <end position="109"/>
    </location>
</feature>
<feature type="transmembrane region" description="Helical" evidence="1">
    <location>
        <begin position="48"/>
        <end position="70"/>
    </location>
</feature>
<keyword evidence="1" id="KW-1133">Transmembrane helix</keyword>
<keyword evidence="1" id="KW-0812">Transmembrane</keyword>
<keyword evidence="3" id="KW-1185">Reference proteome</keyword>
<name>A0A232F975_9HYME</name>
<evidence type="ECO:0000256" key="1">
    <source>
        <dbReference type="SAM" id="Phobius"/>
    </source>
</evidence>
<gene>
    <name evidence="2" type="ORF">TSAR_005992</name>
</gene>
<evidence type="ECO:0000313" key="3">
    <source>
        <dbReference type="Proteomes" id="UP000215335"/>
    </source>
</evidence>
<dbReference type="OrthoDB" id="7616892at2759"/>
<reference evidence="2 3" key="1">
    <citation type="journal article" date="2017" name="Curr. Biol.">
        <title>The Evolution of Venom by Co-option of Single-Copy Genes.</title>
        <authorList>
            <person name="Martinson E.O."/>
            <person name="Mrinalini"/>
            <person name="Kelkar Y.D."/>
            <person name="Chang C.H."/>
            <person name="Werren J.H."/>
        </authorList>
    </citation>
    <scope>NUCLEOTIDE SEQUENCE [LARGE SCALE GENOMIC DNA]</scope>
    <source>
        <strain evidence="2 3">Alberta</strain>
        <tissue evidence="2">Whole body</tissue>
    </source>
</reference>
<dbReference type="EMBL" id="NNAY01000678">
    <property type="protein sequence ID" value="OXU27030.1"/>
    <property type="molecule type" value="Genomic_DNA"/>
</dbReference>
<organism evidence="2 3">
    <name type="scientific">Trichomalopsis sarcophagae</name>
    <dbReference type="NCBI Taxonomy" id="543379"/>
    <lineage>
        <taxon>Eukaryota</taxon>
        <taxon>Metazoa</taxon>
        <taxon>Ecdysozoa</taxon>
        <taxon>Arthropoda</taxon>
        <taxon>Hexapoda</taxon>
        <taxon>Insecta</taxon>
        <taxon>Pterygota</taxon>
        <taxon>Neoptera</taxon>
        <taxon>Endopterygota</taxon>
        <taxon>Hymenoptera</taxon>
        <taxon>Apocrita</taxon>
        <taxon>Proctotrupomorpha</taxon>
        <taxon>Chalcidoidea</taxon>
        <taxon>Pteromalidae</taxon>
        <taxon>Pteromalinae</taxon>
        <taxon>Trichomalopsis</taxon>
    </lineage>
</organism>